<proteinExistence type="predicted"/>
<evidence type="ECO:0000313" key="2">
    <source>
        <dbReference type="Proteomes" id="UP001195483"/>
    </source>
</evidence>
<accession>A0AAE0VL27</accession>
<reference evidence="1" key="2">
    <citation type="journal article" date="2021" name="Genome Biol. Evol.">
        <title>Developing a high-quality reference genome for a parasitic bivalve with doubly uniparental inheritance (Bivalvia: Unionida).</title>
        <authorList>
            <person name="Smith C.H."/>
        </authorList>
    </citation>
    <scope>NUCLEOTIDE SEQUENCE</scope>
    <source>
        <strain evidence="1">CHS0354</strain>
        <tissue evidence="1">Mantle</tissue>
    </source>
</reference>
<reference evidence="1" key="1">
    <citation type="journal article" date="2021" name="Genome Biol. Evol.">
        <title>A High-Quality Reference Genome for a Parasitic Bivalve with Doubly Uniparental Inheritance (Bivalvia: Unionida).</title>
        <authorList>
            <person name="Smith C.H."/>
        </authorList>
    </citation>
    <scope>NUCLEOTIDE SEQUENCE</scope>
    <source>
        <strain evidence="1">CHS0354</strain>
    </source>
</reference>
<keyword evidence="2" id="KW-1185">Reference proteome</keyword>
<evidence type="ECO:0000313" key="1">
    <source>
        <dbReference type="EMBL" id="KAK3581864.1"/>
    </source>
</evidence>
<name>A0AAE0VL27_9BIVA</name>
<reference evidence="1" key="3">
    <citation type="submission" date="2023-05" db="EMBL/GenBank/DDBJ databases">
        <authorList>
            <person name="Smith C.H."/>
        </authorList>
    </citation>
    <scope>NUCLEOTIDE SEQUENCE</scope>
    <source>
        <strain evidence="1">CHS0354</strain>
        <tissue evidence="1">Mantle</tissue>
    </source>
</reference>
<sequence length="101" mass="11347">MAVTVRRSCCIDRVAHSPMAHGLRLGVTHASAMMETWSALQTDTLDVKQPNGKQALRKILNTQKAKWWTRNSQTITTNIITYMKRSTMMPEGPTNIVFGQS</sequence>
<dbReference type="EMBL" id="JAEAOA010001932">
    <property type="protein sequence ID" value="KAK3581864.1"/>
    <property type="molecule type" value="Genomic_DNA"/>
</dbReference>
<dbReference type="AlphaFoldDB" id="A0AAE0VL27"/>
<protein>
    <submittedName>
        <fullName evidence="1">Uncharacterized protein</fullName>
    </submittedName>
</protein>
<dbReference type="Proteomes" id="UP001195483">
    <property type="component" value="Unassembled WGS sequence"/>
</dbReference>
<comment type="caution">
    <text evidence="1">The sequence shown here is derived from an EMBL/GenBank/DDBJ whole genome shotgun (WGS) entry which is preliminary data.</text>
</comment>
<organism evidence="1 2">
    <name type="scientific">Potamilus streckersoni</name>
    <dbReference type="NCBI Taxonomy" id="2493646"/>
    <lineage>
        <taxon>Eukaryota</taxon>
        <taxon>Metazoa</taxon>
        <taxon>Spiralia</taxon>
        <taxon>Lophotrochozoa</taxon>
        <taxon>Mollusca</taxon>
        <taxon>Bivalvia</taxon>
        <taxon>Autobranchia</taxon>
        <taxon>Heteroconchia</taxon>
        <taxon>Palaeoheterodonta</taxon>
        <taxon>Unionida</taxon>
        <taxon>Unionoidea</taxon>
        <taxon>Unionidae</taxon>
        <taxon>Ambleminae</taxon>
        <taxon>Lampsilini</taxon>
        <taxon>Potamilus</taxon>
    </lineage>
</organism>
<gene>
    <name evidence="1" type="ORF">CHS0354_032770</name>
</gene>